<evidence type="ECO:0000313" key="3">
    <source>
        <dbReference type="Proteomes" id="UP000308530"/>
    </source>
</evidence>
<name>A0ABX6QME8_9HYPH</name>
<keyword evidence="3" id="KW-1185">Reference proteome</keyword>
<feature type="compositionally biased region" description="Basic and acidic residues" evidence="1">
    <location>
        <begin position="10"/>
        <end position="38"/>
    </location>
</feature>
<protein>
    <submittedName>
        <fullName evidence="2">Uncharacterized protein</fullName>
    </submittedName>
</protein>
<evidence type="ECO:0000256" key="1">
    <source>
        <dbReference type="SAM" id="MobiDB-lite"/>
    </source>
</evidence>
<proteinExistence type="predicted"/>
<dbReference type="RefSeq" id="WP_171033753.1">
    <property type="nucleotide sequence ID" value="NZ_CP058350.1"/>
</dbReference>
<accession>A0ABX6QME8</accession>
<dbReference type="Proteomes" id="UP000308530">
    <property type="component" value="Chromosome"/>
</dbReference>
<evidence type="ECO:0000313" key="2">
    <source>
        <dbReference type="EMBL" id="QLF69708.1"/>
    </source>
</evidence>
<sequence>MVTSRSAPASKEENQRETFEPRPIKDKPRPDYAERAKDIAERFPKTMDYLAK</sequence>
<reference evidence="2 3" key="1">
    <citation type="submission" date="2020-06" db="EMBL/GenBank/DDBJ databases">
        <title>Genome sequence of Rhizobium sp strain ADMK78.</title>
        <authorList>
            <person name="Rahi P."/>
        </authorList>
    </citation>
    <scope>NUCLEOTIDE SEQUENCE [LARGE SCALE GENOMIC DNA]</scope>
    <source>
        <strain evidence="2 3">ADMK78</strain>
    </source>
</reference>
<organism evidence="2 3">
    <name type="scientific">Peteryoungia desertarenae</name>
    <dbReference type="NCBI Taxonomy" id="1813451"/>
    <lineage>
        <taxon>Bacteria</taxon>
        <taxon>Pseudomonadati</taxon>
        <taxon>Pseudomonadota</taxon>
        <taxon>Alphaproteobacteria</taxon>
        <taxon>Hyphomicrobiales</taxon>
        <taxon>Rhizobiaceae</taxon>
        <taxon>Peteryoungia</taxon>
    </lineage>
</organism>
<dbReference type="EMBL" id="CP058350">
    <property type="protein sequence ID" value="QLF69708.1"/>
    <property type="molecule type" value="Genomic_DNA"/>
</dbReference>
<feature type="region of interest" description="Disordered" evidence="1">
    <location>
        <begin position="1"/>
        <end position="38"/>
    </location>
</feature>
<gene>
    <name evidence="2" type="ORF">FE840_009225</name>
</gene>